<dbReference type="Proteomes" id="UP000735302">
    <property type="component" value="Unassembled WGS sequence"/>
</dbReference>
<dbReference type="AlphaFoldDB" id="A0AAV3YLU1"/>
<evidence type="ECO:0000313" key="3">
    <source>
        <dbReference type="EMBL" id="GFN88235.1"/>
    </source>
</evidence>
<protein>
    <submittedName>
        <fullName evidence="3">Uncharacterized protein</fullName>
    </submittedName>
</protein>
<evidence type="ECO:0000313" key="4">
    <source>
        <dbReference type="Proteomes" id="UP000735302"/>
    </source>
</evidence>
<dbReference type="EMBL" id="BLXT01001848">
    <property type="protein sequence ID" value="GFN88235.1"/>
    <property type="molecule type" value="Genomic_DNA"/>
</dbReference>
<proteinExistence type="predicted"/>
<keyword evidence="2" id="KW-0472">Membrane</keyword>
<evidence type="ECO:0000256" key="1">
    <source>
        <dbReference type="SAM" id="MobiDB-lite"/>
    </source>
</evidence>
<name>A0AAV3YLU1_9GAST</name>
<keyword evidence="2" id="KW-1133">Transmembrane helix</keyword>
<comment type="caution">
    <text evidence="3">The sequence shown here is derived from an EMBL/GenBank/DDBJ whole genome shotgun (WGS) entry which is preliminary data.</text>
</comment>
<feature type="region of interest" description="Disordered" evidence="1">
    <location>
        <begin position="14"/>
        <end position="38"/>
    </location>
</feature>
<organism evidence="3 4">
    <name type="scientific">Plakobranchus ocellatus</name>
    <dbReference type="NCBI Taxonomy" id="259542"/>
    <lineage>
        <taxon>Eukaryota</taxon>
        <taxon>Metazoa</taxon>
        <taxon>Spiralia</taxon>
        <taxon>Lophotrochozoa</taxon>
        <taxon>Mollusca</taxon>
        <taxon>Gastropoda</taxon>
        <taxon>Heterobranchia</taxon>
        <taxon>Euthyneura</taxon>
        <taxon>Panpulmonata</taxon>
        <taxon>Sacoglossa</taxon>
        <taxon>Placobranchoidea</taxon>
        <taxon>Plakobranchidae</taxon>
        <taxon>Plakobranchus</taxon>
    </lineage>
</organism>
<keyword evidence="2" id="KW-0812">Transmembrane</keyword>
<accession>A0AAV3YLU1</accession>
<gene>
    <name evidence="3" type="ORF">PoB_001474100</name>
</gene>
<evidence type="ECO:0000256" key="2">
    <source>
        <dbReference type="SAM" id="Phobius"/>
    </source>
</evidence>
<feature type="transmembrane region" description="Helical" evidence="2">
    <location>
        <begin position="109"/>
        <end position="131"/>
    </location>
</feature>
<reference evidence="3 4" key="1">
    <citation type="journal article" date="2021" name="Elife">
        <title>Chloroplast acquisition without the gene transfer in kleptoplastic sea slugs, Plakobranchus ocellatus.</title>
        <authorList>
            <person name="Maeda T."/>
            <person name="Takahashi S."/>
            <person name="Yoshida T."/>
            <person name="Shimamura S."/>
            <person name="Takaki Y."/>
            <person name="Nagai Y."/>
            <person name="Toyoda A."/>
            <person name="Suzuki Y."/>
            <person name="Arimoto A."/>
            <person name="Ishii H."/>
            <person name="Satoh N."/>
            <person name="Nishiyama T."/>
            <person name="Hasebe M."/>
            <person name="Maruyama T."/>
            <person name="Minagawa J."/>
            <person name="Obokata J."/>
            <person name="Shigenobu S."/>
        </authorList>
    </citation>
    <scope>NUCLEOTIDE SEQUENCE [LARGE SCALE GENOMIC DNA]</scope>
</reference>
<keyword evidence="4" id="KW-1185">Reference proteome</keyword>
<sequence length="144" mass="15821">MIFNALVAEVTDVGSAVGGNNSNNNNNNTNRTNNSNNKKIGTIVMKSSKFLHNKVISGFQALRLARAPVEGSDARRRDPVDLRADSLATVPPFTLRSELSDKVKKIPPAVLFCGLYNAIFTNIITVSWLMYSRNLGRMAEHRSS</sequence>
<feature type="compositionally biased region" description="Low complexity" evidence="1">
    <location>
        <begin position="20"/>
        <end position="37"/>
    </location>
</feature>